<organism evidence="2 3">
    <name type="scientific">Sphingomonas ginsenosidivorax</name>
    <dbReference type="NCBI Taxonomy" id="862135"/>
    <lineage>
        <taxon>Bacteria</taxon>
        <taxon>Pseudomonadati</taxon>
        <taxon>Pseudomonadota</taxon>
        <taxon>Alphaproteobacteria</taxon>
        <taxon>Sphingomonadales</taxon>
        <taxon>Sphingomonadaceae</taxon>
        <taxon>Sphingomonas</taxon>
    </lineage>
</organism>
<dbReference type="PANTHER" id="PTHR30336:SF4">
    <property type="entry name" value="ENVELOPE BIOGENESIS FACTOR ELYC"/>
    <property type="match status" value="1"/>
</dbReference>
<dbReference type="Pfam" id="PF02698">
    <property type="entry name" value="DUF218"/>
    <property type="match status" value="1"/>
</dbReference>
<dbReference type="Proteomes" id="UP000321250">
    <property type="component" value="Unassembled WGS sequence"/>
</dbReference>
<dbReference type="InterPro" id="IPR051599">
    <property type="entry name" value="Cell_Envelope_Assoc"/>
</dbReference>
<keyword evidence="3" id="KW-1185">Reference proteome</keyword>
<dbReference type="CDD" id="cd06259">
    <property type="entry name" value="YdcF-like"/>
    <property type="match status" value="1"/>
</dbReference>
<dbReference type="Gene3D" id="3.40.50.620">
    <property type="entry name" value="HUPs"/>
    <property type="match status" value="1"/>
</dbReference>
<name>A0A5C6UJ76_9SPHN</name>
<dbReference type="PANTHER" id="PTHR30336">
    <property type="entry name" value="INNER MEMBRANE PROTEIN, PROBABLE PERMEASE"/>
    <property type="match status" value="1"/>
</dbReference>
<evidence type="ECO:0000259" key="1">
    <source>
        <dbReference type="Pfam" id="PF02698"/>
    </source>
</evidence>
<dbReference type="InterPro" id="IPR014729">
    <property type="entry name" value="Rossmann-like_a/b/a_fold"/>
</dbReference>
<feature type="domain" description="DUF218" evidence="1">
    <location>
        <begin position="24"/>
        <end position="164"/>
    </location>
</feature>
<evidence type="ECO:0000313" key="3">
    <source>
        <dbReference type="Proteomes" id="UP000321250"/>
    </source>
</evidence>
<accession>A0A5C6UJ76</accession>
<comment type="caution">
    <text evidence="2">The sequence shown here is derived from an EMBL/GenBank/DDBJ whole genome shotgun (WGS) entry which is preliminary data.</text>
</comment>
<dbReference type="GO" id="GO:0005886">
    <property type="term" value="C:plasma membrane"/>
    <property type="evidence" value="ECO:0007669"/>
    <property type="project" value="TreeGrafter"/>
</dbReference>
<dbReference type="GO" id="GO:0000270">
    <property type="term" value="P:peptidoglycan metabolic process"/>
    <property type="evidence" value="ECO:0007669"/>
    <property type="project" value="TreeGrafter"/>
</dbReference>
<protein>
    <submittedName>
        <fullName evidence="2">YdcF family protein</fullName>
    </submittedName>
</protein>
<dbReference type="EMBL" id="VOQR01000001">
    <property type="protein sequence ID" value="TXC72306.1"/>
    <property type="molecule type" value="Genomic_DNA"/>
</dbReference>
<sequence length="196" mass="21413">MRAISRPSATAPGTSSSVPAPRRLIVIFGAAVRADGRASPTLARRIAYAEAAAQRYTDAHVFCSGAQGAHGPSEASVMARILAETIDPARIHLDEASIDTLEQVRAAVRFAKAHDCDECLTCTDGYHQPRVRMLFALLGMKTRPVRLPHAGRRRYRAKMSMREALALPYDLVAGTAVRMRRRKPKTVIPGLSRDPE</sequence>
<gene>
    <name evidence="2" type="ORF">FSB78_16160</name>
</gene>
<dbReference type="GO" id="GO:0043164">
    <property type="term" value="P:Gram-negative-bacterium-type cell wall biogenesis"/>
    <property type="evidence" value="ECO:0007669"/>
    <property type="project" value="TreeGrafter"/>
</dbReference>
<dbReference type="InterPro" id="IPR003848">
    <property type="entry name" value="DUF218"/>
</dbReference>
<proteinExistence type="predicted"/>
<evidence type="ECO:0000313" key="2">
    <source>
        <dbReference type="EMBL" id="TXC72306.1"/>
    </source>
</evidence>
<reference evidence="2 3" key="1">
    <citation type="journal article" date="2013" name="Antonie Van Leeuwenhoek">
        <title>Sphingomonas ginsenosidivorax sp. nov., with the ability to transform ginsenosides.</title>
        <authorList>
            <person name="Jin X.F."/>
            <person name="Kim J.K."/>
            <person name="Liu Q.M."/>
            <person name="Kang M.S."/>
            <person name="He D."/>
            <person name="Jin F.X."/>
            <person name="Kim S.C."/>
            <person name="Im W.T."/>
        </authorList>
    </citation>
    <scope>NUCLEOTIDE SEQUENCE [LARGE SCALE GENOMIC DNA]</scope>
    <source>
        <strain evidence="2 3">KHI67</strain>
    </source>
</reference>
<dbReference type="AlphaFoldDB" id="A0A5C6UJ76"/>